<gene>
    <name evidence="3" type="ORF">G6W59_21025</name>
</gene>
<feature type="region of interest" description="Disordered" evidence="1">
    <location>
        <begin position="198"/>
        <end position="218"/>
    </location>
</feature>
<dbReference type="PANTHER" id="PTHR46233:SF1">
    <property type="entry name" value="CONSERVED PROTEIN"/>
    <property type="match status" value="1"/>
</dbReference>
<evidence type="ECO:0000313" key="4">
    <source>
        <dbReference type="Proteomes" id="UP000540128"/>
    </source>
</evidence>
<feature type="domain" description="Metallo-beta-lactamase" evidence="2">
    <location>
        <begin position="32"/>
        <end position="197"/>
    </location>
</feature>
<keyword evidence="4" id="KW-1185">Reference proteome</keyword>
<dbReference type="Proteomes" id="UP000540128">
    <property type="component" value="Unassembled WGS sequence"/>
</dbReference>
<dbReference type="PANTHER" id="PTHR46233">
    <property type="entry name" value="HYDROXYACYLGLUTATHIONE HYDROLASE GLOC"/>
    <property type="match status" value="1"/>
</dbReference>
<dbReference type="InterPro" id="IPR001279">
    <property type="entry name" value="Metallo-B-lactamas"/>
</dbReference>
<dbReference type="SMART" id="SM00849">
    <property type="entry name" value="Lactamase_B"/>
    <property type="match status" value="1"/>
</dbReference>
<dbReference type="Pfam" id="PF00753">
    <property type="entry name" value="Lactamase_B"/>
    <property type="match status" value="1"/>
</dbReference>
<sequence length="218" mass="23256">MTYSGAVKVGGPADVHELTGLMISKVAVGPMDNNAYLLRCRATGEQLLIDAAAEPETLLRLIGRDSVVSVVTTHRHGDHWQALAEVVAATGARTQAGRLDAEGIPVPTDVLLDDGDTVRVGRVELTVLHLVGHTPGSIALVYDDPHGHPHVFTGDCLFPGGVGNTHQDPDAFAQLLGDVETKIFAALPDETWVYPGHGDDTTLGAERPQLPAWRERGW</sequence>
<dbReference type="SUPFAM" id="SSF56281">
    <property type="entry name" value="Metallo-hydrolase/oxidoreductase"/>
    <property type="match status" value="1"/>
</dbReference>
<organism evidence="3 4">
    <name type="scientific">Streptomyces odorifer</name>
    <dbReference type="NCBI Taxonomy" id="53450"/>
    <lineage>
        <taxon>Bacteria</taxon>
        <taxon>Bacillati</taxon>
        <taxon>Actinomycetota</taxon>
        <taxon>Actinomycetes</taxon>
        <taxon>Kitasatosporales</taxon>
        <taxon>Streptomycetaceae</taxon>
        <taxon>Streptomyces</taxon>
        <taxon>Streptomyces albidoflavus group</taxon>
    </lineage>
</organism>
<comment type="caution">
    <text evidence="3">The sequence shown here is derived from an EMBL/GenBank/DDBJ whole genome shotgun (WGS) entry which is preliminary data.</text>
</comment>
<protein>
    <submittedName>
        <fullName evidence="3">MBL fold metallo-hydrolase</fullName>
    </submittedName>
</protein>
<dbReference type="InterPro" id="IPR051453">
    <property type="entry name" value="MBL_Glyoxalase_II"/>
</dbReference>
<evidence type="ECO:0000313" key="3">
    <source>
        <dbReference type="EMBL" id="NUV30758.1"/>
    </source>
</evidence>
<evidence type="ECO:0000259" key="2">
    <source>
        <dbReference type="SMART" id="SM00849"/>
    </source>
</evidence>
<dbReference type="GO" id="GO:0016787">
    <property type="term" value="F:hydrolase activity"/>
    <property type="evidence" value="ECO:0007669"/>
    <property type="project" value="UniProtKB-KW"/>
</dbReference>
<dbReference type="InterPro" id="IPR036866">
    <property type="entry name" value="RibonucZ/Hydroxyglut_hydro"/>
</dbReference>
<dbReference type="AlphaFoldDB" id="A0A7Y6CDS6"/>
<name>A0A7Y6CDS6_9ACTN</name>
<accession>A0A7Y6CDS6</accession>
<proteinExistence type="predicted"/>
<keyword evidence="3" id="KW-0378">Hydrolase</keyword>
<reference evidence="3 4" key="1">
    <citation type="submission" date="2020-03" db="EMBL/GenBank/DDBJ databases">
        <title>Complete genome sequence of sixteen Streptomyces strains facilitates identification of candidate genes involved in plant growth-promotion in grain legumes and cereals.</title>
        <authorList>
            <person name="Gopalakrishnan S."/>
            <person name="Thakur V."/>
            <person name="Saxena R."/>
            <person name="Vadlamudi S."/>
            <person name="Purohit S."/>
            <person name="Kumar V."/>
            <person name="Rathore A."/>
            <person name="Chitikineni A."/>
            <person name="Varshney R.K."/>
        </authorList>
    </citation>
    <scope>NUCLEOTIDE SEQUENCE [LARGE SCALE GENOMIC DNA]</scope>
    <source>
        <strain evidence="3 4">KAI-180</strain>
    </source>
</reference>
<dbReference type="EMBL" id="JAANNT010000019">
    <property type="protein sequence ID" value="NUV30758.1"/>
    <property type="molecule type" value="Genomic_DNA"/>
</dbReference>
<evidence type="ECO:0000256" key="1">
    <source>
        <dbReference type="SAM" id="MobiDB-lite"/>
    </source>
</evidence>
<dbReference type="RefSeq" id="WP_030695134.1">
    <property type="nucleotide sequence ID" value="NZ_JAANNT010000019.1"/>
</dbReference>
<dbReference type="Gene3D" id="3.60.15.10">
    <property type="entry name" value="Ribonuclease Z/Hydroxyacylglutathione hydrolase-like"/>
    <property type="match status" value="1"/>
</dbReference>
<dbReference type="CDD" id="cd06262">
    <property type="entry name" value="metallo-hydrolase-like_MBL-fold"/>
    <property type="match status" value="1"/>
</dbReference>